<accession>A0A7T2WZN5</accession>
<dbReference type="EMBL" id="CP065687">
    <property type="protein sequence ID" value="QPS46406.1"/>
    <property type="molecule type" value="Genomic_DNA"/>
</dbReference>
<name>A0A7U4STN0_9BURK</name>
<proteinExistence type="predicted"/>
<organism evidence="1 2">
    <name type="scientific">Burkholderia humptydooensis</name>
    <dbReference type="NCBI Taxonomy" id="430531"/>
    <lineage>
        <taxon>Bacteria</taxon>
        <taxon>Pseudomonadati</taxon>
        <taxon>Pseudomonadota</taxon>
        <taxon>Betaproteobacteria</taxon>
        <taxon>Burkholderiales</taxon>
        <taxon>Burkholderiaceae</taxon>
        <taxon>Burkholderia</taxon>
        <taxon>pseudomallei group</taxon>
    </lineage>
</organism>
<evidence type="ECO:0000313" key="1">
    <source>
        <dbReference type="EMBL" id="QPS46406.1"/>
    </source>
</evidence>
<reference evidence="1 2" key="1">
    <citation type="submission" date="2020-12" db="EMBL/GenBank/DDBJ databases">
        <title>FDA dAtabase for Regulatory Grade micrObial Sequences (FDA-ARGOS): Supporting development and validation of Infectious Disease Dx tests.</title>
        <authorList>
            <person name="Nelson B."/>
            <person name="Plummer A."/>
            <person name="Tallon L."/>
            <person name="Sadzewicz L."/>
            <person name="Zhao X."/>
            <person name="Boylan J."/>
            <person name="Ott S."/>
            <person name="Bowen H."/>
            <person name="Vavikolanu K."/>
            <person name="Mehta A."/>
            <person name="Aluvathingal J."/>
            <person name="Nadendla S."/>
            <person name="Myers T."/>
            <person name="Yan Y."/>
            <person name="Sichtig H."/>
        </authorList>
    </citation>
    <scope>NUCLEOTIDE SEQUENCE [LARGE SCALE GENOMIC DNA]</scope>
    <source>
        <strain evidence="1 2">FDAARGOS_899</strain>
    </source>
</reference>
<dbReference type="AlphaFoldDB" id="A0A7U4STN0"/>
<gene>
    <name evidence="1" type="ORF">I6G56_30470</name>
</gene>
<accession>A0A7U4STN0</accession>
<evidence type="ECO:0000313" key="2">
    <source>
        <dbReference type="Proteomes" id="UP000594943"/>
    </source>
</evidence>
<dbReference type="KEGG" id="bhg:I6G56_30470"/>
<sequence length="146" mass="16559">MFAQEITRRLKVPLAGQRVYGERLRQMLGANGLDELAREYVVLVDRARNGQAAFIYFRTTRNNAWRMIGASPAATGLPGQYGHFVTPSTKRAPLAATRGRARAHAATPNRGNRIARDFARRKPRACQAPLPWSAAWRHRAIRRRRQ</sequence>
<dbReference type="Proteomes" id="UP000594943">
    <property type="component" value="Chromosome 2"/>
</dbReference>
<protein>
    <submittedName>
        <fullName evidence="1">Uncharacterized protein</fullName>
    </submittedName>
</protein>